<reference evidence="1 2" key="1">
    <citation type="submission" date="2016-03" db="EMBL/GenBank/DDBJ databases">
        <title>Choanephora cucurbitarum.</title>
        <authorList>
            <person name="Min B."/>
            <person name="Park H."/>
            <person name="Park J.-H."/>
            <person name="Shin H.-D."/>
            <person name="Choi I.-G."/>
        </authorList>
    </citation>
    <scope>NUCLEOTIDE SEQUENCE [LARGE SCALE GENOMIC DNA]</scope>
    <source>
        <strain evidence="1 2">KUS-F28377</strain>
    </source>
</reference>
<name>A0A1C7NN33_9FUNG</name>
<sequence length="72" mass="8425">MFLKPWSVLGIVANLYPQDMIIHQPYRTEETMLIHISSRDYKCQTKCSFKKSTLNNARYKVVELIDDTSKEG</sequence>
<keyword evidence="2" id="KW-1185">Reference proteome</keyword>
<dbReference type="InParanoid" id="A0A1C7NN33"/>
<dbReference type="Proteomes" id="UP000093000">
    <property type="component" value="Unassembled WGS sequence"/>
</dbReference>
<evidence type="ECO:0000313" key="2">
    <source>
        <dbReference type="Proteomes" id="UP000093000"/>
    </source>
</evidence>
<protein>
    <submittedName>
        <fullName evidence="1">Uncharacterized protein</fullName>
    </submittedName>
</protein>
<accession>A0A1C7NN33</accession>
<comment type="caution">
    <text evidence="1">The sequence shown here is derived from an EMBL/GenBank/DDBJ whole genome shotgun (WGS) entry which is preliminary data.</text>
</comment>
<evidence type="ECO:0000313" key="1">
    <source>
        <dbReference type="EMBL" id="OBZ88674.1"/>
    </source>
</evidence>
<dbReference type="AlphaFoldDB" id="A0A1C7NN33"/>
<gene>
    <name evidence="1" type="ORF">A0J61_03272</name>
</gene>
<proteinExistence type="predicted"/>
<dbReference type="EMBL" id="LUGH01000138">
    <property type="protein sequence ID" value="OBZ88674.1"/>
    <property type="molecule type" value="Genomic_DNA"/>
</dbReference>
<organism evidence="1 2">
    <name type="scientific">Choanephora cucurbitarum</name>
    <dbReference type="NCBI Taxonomy" id="101091"/>
    <lineage>
        <taxon>Eukaryota</taxon>
        <taxon>Fungi</taxon>
        <taxon>Fungi incertae sedis</taxon>
        <taxon>Mucoromycota</taxon>
        <taxon>Mucoromycotina</taxon>
        <taxon>Mucoromycetes</taxon>
        <taxon>Mucorales</taxon>
        <taxon>Mucorineae</taxon>
        <taxon>Choanephoraceae</taxon>
        <taxon>Choanephoroideae</taxon>
        <taxon>Choanephora</taxon>
    </lineage>
</organism>